<keyword evidence="3" id="KW-1185">Reference proteome</keyword>
<comment type="caution">
    <text evidence="2">The sequence shown here is derived from an EMBL/GenBank/DDBJ whole genome shotgun (WGS) entry which is preliminary data.</text>
</comment>
<gene>
    <name evidence="2" type="ORF">RN001_001648</name>
</gene>
<dbReference type="SUPFAM" id="SSF47565">
    <property type="entry name" value="Insect pheromone/odorant-binding proteins"/>
    <property type="match status" value="2"/>
</dbReference>
<keyword evidence="1" id="KW-0732">Signal</keyword>
<feature type="chain" id="PRO_5042832905" evidence="1">
    <location>
        <begin position="22"/>
        <end position="303"/>
    </location>
</feature>
<dbReference type="GO" id="GO:0005549">
    <property type="term" value="F:odorant binding"/>
    <property type="evidence" value="ECO:0007669"/>
    <property type="project" value="InterPro"/>
</dbReference>
<dbReference type="InterPro" id="IPR036728">
    <property type="entry name" value="PBP_GOBP_sf"/>
</dbReference>
<accession>A0AAN7SJN8</accession>
<evidence type="ECO:0000313" key="2">
    <source>
        <dbReference type="EMBL" id="KAK4885377.1"/>
    </source>
</evidence>
<evidence type="ECO:0000313" key="3">
    <source>
        <dbReference type="Proteomes" id="UP001353858"/>
    </source>
</evidence>
<reference evidence="3" key="1">
    <citation type="submission" date="2023-01" db="EMBL/GenBank/DDBJ databases">
        <title>Key to firefly adult light organ development and bioluminescence: homeobox transcription factors regulate luciferase expression and transportation to peroxisome.</title>
        <authorList>
            <person name="Fu X."/>
        </authorList>
    </citation>
    <scope>NUCLEOTIDE SEQUENCE [LARGE SCALE GENOMIC DNA]</scope>
</reference>
<protein>
    <submittedName>
        <fullName evidence="2">Uncharacterized protein</fullName>
    </submittedName>
</protein>
<organism evidence="2 3">
    <name type="scientific">Aquatica leii</name>
    <dbReference type="NCBI Taxonomy" id="1421715"/>
    <lineage>
        <taxon>Eukaryota</taxon>
        <taxon>Metazoa</taxon>
        <taxon>Ecdysozoa</taxon>
        <taxon>Arthropoda</taxon>
        <taxon>Hexapoda</taxon>
        <taxon>Insecta</taxon>
        <taxon>Pterygota</taxon>
        <taxon>Neoptera</taxon>
        <taxon>Endopterygota</taxon>
        <taxon>Coleoptera</taxon>
        <taxon>Polyphaga</taxon>
        <taxon>Elateriformia</taxon>
        <taxon>Elateroidea</taxon>
        <taxon>Lampyridae</taxon>
        <taxon>Luciolinae</taxon>
        <taxon>Aquatica</taxon>
    </lineage>
</organism>
<sequence length="303" mass="34859">MNHVIFLFALIFVSHQTDIELQPFEDATEATTISNNETSTFISINETTTVRVLTAIENCLSVLNISIEDFEQNISDVTYGNYLSCLWKSKKLQLDNGQINFTLLEEMINIGIKISVDITDVPLLNAELLAAEIMTQCKSIDGKTHGQKAVKLRNCLYGKLLYQRKGNDATYDFEDIPYLEVEEETCVLELKLDALEIEDTNRRYLVSENNTDFQKFLECYWKEIEYMDKNGTLNSTLLENKFIEDIEFEMLSRSRAVYLTDILTTSIINGSKLIKGDSDGELVLYLQDYILRRLPYFKIVLHS</sequence>
<dbReference type="Gene3D" id="1.10.238.20">
    <property type="entry name" value="Pheromone/general odorant binding protein domain"/>
    <property type="match status" value="2"/>
</dbReference>
<evidence type="ECO:0000256" key="1">
    <source>
        <dbReference type="SAM" id="SignalP"/>
    </source>
</evidence>
<dbReference type="EMBL" id="JARPUR010000001">
    <property type="protein sequence ID" value="KAK4885377.1"/>
    <property type="molecule type" value="Genomic_DNA"/>
</dbReference>
<dbReference type="AlphaFoldDB" id="A0AAN7SJN8"/>
<name>A0AAN7SJN8_9COLE</name>
<proteinExistence type="predicted"/>
<feature type="signal peptide" evidence="1">
    <location>
        <begin position="1"/>
        <end position="21"/>
    </location>
</feature>
<dbReference type="Proteomes" id="UP001353858">
    <property type="component" value="Unassembled WGS sequence"/>
</dbReference>